<reference evidence="1 2" key="1">
    <citation type="journal article" date="2018" name="Science">
        <title>The opium poppy genome and morphinan production.</title>
        <authorList>
            <person name="Guo L."/>
            <person name="Winzer T."/>
            <person name="Yang X."/>
            <person name="Li Y."/>
            <person name="Ning Z."/>
            <person name="He Z."/>
            <person name="Teodor R."/>
            <person name="Lu Y."/>
            <person name="Bowser T.A."/>
            <person name="Graham I.A."/>
            <person name="Ye K."/>
        </authorList>
    </citation>
    <scope>NUCLEOTIDE SEQUENCE [LARGE SCALE GENOMIC DNA]</scope>
    <source>
        <strain evidence="2">cv. HN1</strain>
        <tissue evidence="1">Leaves</tissue>
    </source>
</reference>
<dbReference type="EMBL" id="CM010717">
    <property type="protein sequence ID" value="RZC53551.1"/>
    <property type="molecule type" value="Genomic_DNA"/>
</dbReference>
<dbReference type="Gramene" id="RZC53551">
    <property type="protein sequence ID" value="RZC53551"/>
    <property type="gene ID" value="C5167_012399"/>
</dbReference>
<gene>
    <name evidence="1" type="ORF">C5167_012399</name>
</gene>
<organism evidence="1 2">
    <name type="scientific">Papaver somniferum</name>
    <name type="common">Opium poppy</name>
    <dbReference type="NCBI Taxonomy" id="3469"/>
    <lineage>
        <taxon>Eukaryota</taxon>
        <taxon>Viridiplantae</taxon>
        <taxon>Streptophyta</taxon>
        <taxon>Embryophyta</taxon>
        <taxon>Tracheophyta</taxon>
        <taxon>Spermatophyta</taxon>
        <taxon>Magnoliopsida</taxon>
        <taxon>Ranunculales</taxon>
        <taxon>Papaveraceae</taxon>
        <taxon>Papaveroideae</taxon>
        <taxon>Papaver</taxon>
    </lineage>
</organism>
<evidence type="ECO:0000313" key="1">
    <source>
        <dbReference type="EMBL" id="RZC53551.1"/>
    </source>
</evidence>
<accession>A0A4Y7J0T1</accession>
<dbReference type="AlphaFoldDB" id="A0A4Y7J0T1"/>
<keyword evidence="2" id="KW-1185">Reference proteome</keyword>
<dbReference type="Proteomes" id="UP000316621">
    <property type="component" value="Chromosome 3"/>
</dbReference>
<evidence type="ECO:0000313" key="2">
    <source>
        <dbReference type="Proteomes" id="UP000316621"/>
    </source>
</evidence>
<name>A0A4Y7J0T1_PAPSO</name>
<proteinExistence type="predicted"/>
<protein>
    <submittedName>
        <fullName evidence="1">Uncharacterized protein</fullName>
    </submittedName>
</protein>
<sequence>MASPTASQKAGMKFEGMKFATARSRLIKFCGQVIKNQKPVIKVEKLVVDNTYISSLVLRSFNP</sequence>